<dbReference type="AlphaFoldDB" id="A0A5C7HJM7"/>
<evidence type="ECO:0000256" key="6">
    <source>
        <dbReference type="ARBA" id="ARBA00023163"/>
    </source>
</evidence>
<evidence type="ECO:0000256" key="5">
    <source>
        <dbReference type="ARBA" id="ARBA00023155"/>
    </source>
</evidence>
<evidence type="ECO:0000256" key="7">
    <source>
        <dbReference type="ARBA" id="ARBA00023242"/>
    </source>
</evidence>
<evidence type="ECO:0000313" key="12">
    <source>
        <dbReference type="Proteomes" id="UP000323000"/>
    </source>
</evidence>
<dbReference type="CDD" id="cd00086">
    <property type="entry name" value="homeodomain"/>
    <property type="match status" value="1"/>
</dbReference>
<dbReference type="EMBL" id="VAHF01000008">
    <property type="protein sequence ID" value="TXG57221.1"/>
    <property type="molecule type" value="Genomic_DNA"/>
</dbReference>
<dbReference type="Gene3D" id="1.10.10.60">
    <property type="entry name" value="Homeodomain-like"/>
    <property type="match status" value="1"/>
</dbReference>
<keyword evidence="7 9" id="KW-0539">Nucleus</keyword>
<reference evidence="12" key="1">
    <citation type="journal article" date="2019" name="Gigascience">
        <title>De novo genome assembly of the endangered Acer yangbiense, a plant species with extremely small populations endemic to Yunnan Province, China.</title>
        <authorList>
            <person name="Yang J."/>
            <person name="Wariss H.M."/>
            <person name="Tao L."/>
            <person name="Zhang R."/>
            <person name="Yun Q."/>
            <person name="Hollingsworth P."/>
            <person name="Dao Z."/>
            <person name="Luo G."/>
            <person name="Guo H."/>
            <person name="Ma Y."/>
            <person name="Sun W."/>
        </authorList>
    </citation>
    <scope>NUCLEOTIDE SEQUENCE [LARGE SCALE GENOMIC DNA]</scope>
    <source>
        <strain evidence="12">cv. Malutang</strain>
    </source>
</reference>
<dbReference type="GO" id="GO:0099402">
    <property type="term" value="P:plant organ development"/>
    <property type="evidence" value="ECO:0007669"/>
    <property type="project" value="InterPro"/>
</dbReference>
<evidence type="ECO:0000313" key="11">
    <source>
        <dbReference type="EMBL" id="TXG57221.1"/>
    </source>
</evidence>
<evidence type="ECO:0000256" key="9">
    <source>
        <dbReference type="RuleBase" id="RU000682"/>
    </source>
</evidence>
<feature type="domain" description="Homeobox" evidence="10">
    <location>
        <begin position="51"/>
        <end position="90"/>
    </location>
</feature>
<keyword evidence="6" id="KW-0804">Transcription</keyword>
<dbReference type="InterPro" id="IPR001356">
    <property type="entry name" value="HD"/>
</dbReference>
<evidence type="ECO:0000259" key="10">
    <source>
        <dbReference type="Pfam" id="PF00046"/>
    </source>
</evidence>
<proteinExistence type="inferred from homology"/>
<dbReference type="InterPro" id="IPR009057">
    <property type="entry name" value="Homeodomain-like_sf"/>
</dbReference>
<name>A0A5C7HJM7_9ROSI</name>
<dbReference type="PANTHER" id="PTHR45940">
    <property type="entry name" value="WUSCHEL-RELATED HOMEOBOX 1-RELATED"/>
    <property type="match status" value="1"/>
</dbReference>
<dbReference type="SUPFAM" id="SSF46689">
    <property type="entry name" value="Homeodomain-like"/>
    <property type="match status" value="1"/>
</dbReference>
<protein>
    <recommendedName>
        <fullName evidence="10">Homeobox domain-containing protein</fullName>
    </recommendedName>
</protein>
<dbReference type="Proteomes" id="UP000323000">
    <property type="component" value="Chromosome 8"/>
</dbReference>
<dbReference type="Pfam" id="PF00046">
    <property type="entry name" value="Homeodomain"/>
    <property type="match status" value="1"/>
</dbReference>
<sequence>MSSSYSSTTAIRLPLIPNPNTPFPQSTSPLALCNYQANGTEQSRTEFMGSSRWNPTPEQLLALEEMYRQGTRTPGAEQIQHIAAQLRLRKTGYDVEQTKNWAPSSNCSKHTEESISMHRRAESGIGPHGWSPFDEKELHQRKSSLMMISNTVDRMNATWQTPSSSDTITTTTSLETKFLLKENFNNVDETQKTLKLFPVCRDEDGNKNVKASTSKKLETETLQIKTTSHQFIEFLPLKKY</sequence>
<keyword evidence="12" id="KW-1185">Reference proteome</keyword>
<dbReference type="PANTHER" id="PTHR45940:SF13">
    <property type="entry name" value="WUSCHEL-RELATED HOMEOBOX 1"/>
    <property type="match status" value="1"/>
</dbReference>
<keyword evidence="5 9" id="KW-0371">Homeobox</keyword>
<comment type="subcellular location">
    <subcellularLocation>
        <location evidence="1 9">Nucleus</location>
    </subcellularLocation>
</comment>
<organism evidence="11 12">
    <name type="scientific">Acer yangbiense</name>
    <dbReference type="NCBI Taxonomy" id="1000413"/>
    <lineage>
        <taxon>Eukaryota</taxon>
        <taxon>Viridiplantae</taxon>
        <taxon>Streptophyta</taxon>
        <taxon>Embryophyta</taxon>
        <taxon>Tracheophyta</taxon>
        <taxon>Spermatophyta</taxon>
        <taxon>Magnoliopsida</taxon>
        <taxon>eudicotyledons</taxon>
        <taxon>Gunneridae</taxon>
        <taxon>Pentapetalae</taxon>
        <taxon>rosids</taxon>
        <taxon>malvids</taxon>
        <taxon>Sapindales</taxon>
        <taxon>Sapindaceae</taxon>
        <taxon>Hippocastanoideae</taxon>
        <taxon>Acereae</taxon>
        <taxon>Acer</taxon>
    </lineage>
</organism>
<dbReference type="GO" id="GO:0005634">
    <property type="term" value="C:nucleus"/>
    <property type="evidence" value="ECO:0007669"/>
    <property type="project" value="UniProtKB-SubCell"/>
</dbReference>
<evidence type="ECO:0000256" key="8">
    <source>
        <dbReference type="ARBA" id="ARBA00024040"/>
    </source>
</evidence>
<accession>A0A5C7HJM7</accession>
<evidence type="ECO:0000256" key="4">
    <source>
        <dbReference type="ARBA" id="ARBA00023125"/>
    </source>
</evidence>
<evidence type="ECO:0000256" key="2">
    <source>
        <dbReference type="ARBA" id="ARBA00022473"/>
    </source>
</evidence>
<keyword evidence="4 9" id="KW-0238">DNA-binding</keyword>
<dbReference type="InterPro" id="IPR044555">
    <property type="entry name" value="WUSCHEL-like"/>
</dbReference>
<evidence type="ECO:0000256" key="1">
    <source>
        <dbReference type="ARBA" id="ARBA00004123"/>
    </source>
</evidence>
<evidence type="ECO:0000256" key="3">
    <source>
        <dbReference type="ARBA" id="ARBA00023015"/>
    </source>
</evidence>
<dbReference type="OrthoDB" id="1932526at2759"/>
<gene>
    <name evidence="11" type="ORF">EZV62_018534</name>
</gene>
<comment type="similarity">
    <text evidence="8">Belongs to the WUS homeobox family.</text>
</comment>
<dbReference type="GO" id="GO:0003700">
    <property type="term" value="F:DNA-binding transcription factor activity"/>
    <property type="evidence" value="ECO:0007669"/>
    <property type="project" value="InterPro"/>
</dbReference>
<dbReference type="GO" id="GO:0003677">
    <property type="term" value="F:DNA binding"/>
    <property type="evidence" value="ECO:0007669"/>
    <property type="project" value="UniProtKB-KW"/>
</dbReference>
<comment type="caution">
    <text evidence="11">The sequence shown here is derived from an EMBL/GenBank/DDBJ whole genome shotgun (WGS) entry which is preliminary data.</text>
</comment>
<keyword evidence="3" id="KW-0805">Transcription regulation</keyword>
<keyword evidence="2" id="KW-0217">Developmental protein</keyword>